<keyword evidence="1" id="KW-1133">Transmembrane helix</keyword>
<dbReference type="EMBL" id="BAABLP010000001">
    <property type="protein sequence ID" value="GAA4736199.1"/>
    <property type="molecule type" value="Genomic_DNA"/>
</dbReference>
<protein>
    <submittedName>
        <fullName evidence="2">Uncharacterized protein</fullName>
    </submittedName>
</protein>
<dbReference type="Proteomes" id="UP001500121">
    <property type="component" value="Unassembled WGS sequence"/>
</dbReference>
<organism evidence="2 3">
    <name type="scientific">Amnibacterium soli</name>
    <dbReference type="NCBI Taxonomy" id="1282736"/>
    <lineage>
        <taxon>Bacteria</taxon>
        <taxon>Bacillati</taxon>
        <taxon>Actinomycetota</taxon>
        <taxon>Actinomycetes</taxon>
        <taxon>Micrococcales</taxon>
        <taxon>Microbacteriaceae</taxon>
        <taxon>Amnibacterium</taxon>
    </lineage>
</organism>
<keyword evidence="3" id="KW-1185">Reference proteome</keyword>
<dbReference type="RefSeq" id="WP_345479131.1">
    <property type="nucleotide sequence ID" value="NZ_BAABLP010000001.1"/>
</dbReference>
<sequence>MARSTEHRGRADAVVLLGTALLTSVLLAPWTGAISSTGGTRAWNVLGWPLTPGSAGVAVWLGVTAAALIAARLLIRLHRDRASR</sequence>
<comment type="caution">
    <text evidence="2">The sequence shown here is derived from an EMBL/GenBank/DDBJ whole genome shotgun (WGS) entry which is preliminary data.</text>
</comment>
<reference evidence="3" key="1">
    <citation type="journal article" date="2019" name="Int. J. Syst. Evol. Microbiol.">
        <title>The Global Catalogue of Microorganisms (GCM) 10K type strain sequencing project: providing services to taxonomists for standard genome sequencing and annotation.</title>
        <authorList>
            <consortium name="The Broad Institute Genomics Platform"/>
            <consortium name="The Broad Institute Genome Sequencing Center for Infectious Disease"/>
            <person name="Wu L."/>
            <person name="Ma J."/>
        </authorList>
    </citation>
    <scope>NUCLEOTIDE SEQUENCE [LARGE SCALE GENOMIC DNA]</scope>
    <source>
        <strain evidence="3">JCM 19015</strain>
    </source>
</reference>
<feature type="transmembrane region" description="Helical" evidence="1">
    <location>
        <begin position="57"/>
        <end position="75"/>
    </location>
</feature>
<gene>
    <name evidence="2" type="ORF">GCM10025783_02880</name>
</gene>
<evidence type="ECO:0000256" key="1">
    <source>
        <dbReference type="SAM" id="Phobius"/>
    </source>
</evidence>
<proteinExistence type="predicted"/>
<name>A0ABP8YRH2_9MICO</name>
<evidence type="ECO:0000313" key="2">
    <source>
        <dbReference type="EMBL" id="GAA4736199.1"/>
    </source>
</evidence>
<evidence type="ECO:0000313" key="3">
    <source>
        <dbReference type="Proteomes" id="UP001500121"/>
    </source>
</evidence>
<accession>A0ABP8YRH2</accession>
<keyword evidence="1" id="KW-0472">Membrane</keyword>
<keyword evidence="1" id="KW-0812">Transmembrane</keyword>